<organism evidence="11 12">
    <name type="scientific">Ruegeria meonggei</name>
    <dbReference type="NCBI Taxonomy" id="1446476"/>
    <lineage>
        <taxon>Bacteria</taxon>
        <taxon>Pseudomonadati</taxon>
        <taxon>Pseudomonadota</taxon>
        <taxon>Alphaproteobacteria</taxon>
        <taxon>Rhodobacterales</taxon>
        <taxon>Roseobacteraceae</taxon>
        <taxon>Ruegeria</taxon>
    </lineage>
</organism>
<evidence type="ECO:0000256" key="8">
    <source>
        <dbReference type="ARBA" id="ARBA00023136"/>
    </source>
</evidence>
<dbReference type="InterPro" id="IPR000515">
    <property type="entry name" value="MetI-like"/>
</dbReference>
<dbReference type="InterPro" id="IPR025966">
    <property type="entry name" value="OppC_N"/>
</dbReference>
<dbReference type="PANTHER" id="PTHR43386:SF1">
    <property type="entry name" value="D,D-DIPEPTIDE TRANSPORT SYSTEM PERMEASE PROTEIN DDPC-RELATED"/>
    <property type="match status" value="1"/>
</dbReference>
<dbReference type="GO" id="GO:0005886">
    <property type="term" value="C:plasma membrane"/>
    <property type="evidence" value="ECO:0007669"/>
    <property type="project" value="UniProtKB-SubCell"/>
</dbReference>
<feature type="transmembrane region" description="Helical" evidence="9">
    <location>
        <begin position="267"/>
        <end position="289"/>
    </location>
</feature>
<evidence type="ECO:0000256" key="2">
    <source>
        <dbReference type="ARBA" id="ARBA00022448"/>
    </source>
</evidence>
<evidence type="ECO:0000256" key="1">
    <source>
        <dbReference type="ARBA" id="ARBA00004651"/>
    </source>
</evidence>
<keyword evidence="6" id="KW-0653">Protein transport</keyword>
<protein>
    <submittedName>
        <fullName evidence="11">Glutathione transport system permease protein GsiD</fullName>
    </submittedName>
</protein>
<dbReference type="RefSeq" id="WP_085824784.1">
    <property type="nucleotide sequence ID" value="NZ_FWFP01000018.1"/>
</dbReference>
<evidence type="ECO:0000313" key="12">
    <source>
        <dbReference type="Proteomes" id="UP000193778"/>
    </source>
</evidence>
<keyword evidence="2 9" id="KW-0813">Transport</keyword>
<evidence type="ECO:0000256" key="4">
    <source>
        <dbReference type="ARBA" id="ARBA00022692"/>
    </source>
</evidence>
<evidence type="ECO:0000256" key="3">
    <source>
        <dbReference type="ARBA" id="ARBA00022475"/>
    </source>
</evidence>
<feature type="domain" description="ABC transmembrane type-1" evidence="10">
    <location>
        <begin position="100"/>
        <end position="289"/>
    </location>
</feature>
<feature type="transmembrane region" description="Helical" evidence="9">
    <location>
        <begin position="221"/>
        <end position="247"/>
    </location>
</feature>
<evidence type="ECO:0000256" key="5">
    <source>
        <dbReference type="ARBA" id="ARBA00022856"/>
    </source>
</evidence>
<keyword evidence="5" id="KW-0571">Peptide transport</keyword>
<name>A0A1X7ACU6_9RHOB</name>
<dbReference type="InterPro" id="IPR035906">
    <property type="entry name" value="MetI-like_sf"/>
</dbReference>
<dbReference type="PANTHER" id="PTHR43386">
    <property type="entry name" value="OLIGOPEPTIDE TRANSPORT SYSTEM PERMEASE PROTEIN APPC"/>
    <property type="match status" value="1"/>
</dbReference>
<dbReference type="OrthoDB" id="9766870at2"/>
<comment type="subcellular location">
    <subcellularLocation>
        <location evidence="1 9">Cell membrane</location>
        <topology evidence="1 9">Multi-pass membrane protein</topology>
    </subcellularLocation>
</comment>
<dbReference type="Pfam" id="PF12911">
    <property type="entry name" value="OppC_N"/>
    <property type="match status" value="1"/>
</dbReference>
<feature type="transmembrane region" description="Helical" evidence="9">
    <location>
        <begin position="149"/>
        <end position="175"/>
    </location>
</feature>
<dbReference type="CDD" id="cd06261">
    <property type="entry name" value="TM_PBP2"/>
    <property type="match status" value="1"/>
</dbReference>
<gene>
    <name evidence="11" type="primary">gsiD_4</name>
    <name evidence="11" type="ORF">RUM8411_04346</name>
</gene>
<keyword evidence="7 9" id="KW-1133">Transmembrane helix</keyword>
<evidence type="ECO:0000256" key="9">
    <source>
        <dbReference type="RuleBase" id="RU363032"/>
    </source>
</evidence>
<dbReference type="Pfam" id="PF00528">
    <property type="entry name" value="BPD_transp_1"/>
    <property type="match status" value="1"/>
</dbReference>
<dbReference type="Gene3D" id="1.10.3720.10">
    <property type="entry name" value="MetI-like"/>
    <property type="match status" value="1"/>
</dbReference>
<comment type="similarity">
    <text evidence="9">Belongs to the binding-protein-dependent transport system permease family.</text>
</comment>
<evidence type="ECO:0000313" key="11">
    <source>
        <dbReference type="EMBL" id="SLN76169.1"/>
    </source>
</evidence>
<feature type="transmembrane region" description="Helical" evidence="9">
    <location>
        <begin position="38"/>
        <end position="60"/>
    </location>
</feature>
<dbReference type="EMBL" id="FWFP01000018">
    <property type="protein sequence ID" value="SLN76169.1"/>
    <property type="molecule type" value="Genomic_DNA"/>
</dbReference>
<feature type="transmembrane region" description="Helical" evidence="9">
    <location>
        <begin position="102"/>
        <end position="129"/>
    </location>
</feature>
<dbReference type="InterPro" id="IPR050366">
    <property type="entry name" value="BP-dependent_transpt_permease"/>
</dbReference>
<evidence type="ECO:0000259" key="10">
    <source>
        <dbReference type="PROSITE" id="PS50928"/>
    </source>
</evidence>
<keyword evidence="12" id="KW-1185">Reference proteome</keyword>
<evidence type="ECO:0000256" key="6">
    <source>
        <dbReference type="ARBA" id="ARBA00022927"/>
    </source>
</evidence>
<dbReference type="GO" id="GO:0071916">
    <property type="term" value="F:dipeptide transmembrane transporter activity"/>
    <property type="evidence" value="ECO:0007669"/>
    <property type="project" value="TreeGrafter"/>
</dbReference>
<keyword evidence="4 9" id="KW-0812">Transmembrane</keyword>
<sequence>MNDLTLRQWLLADAPTSRRHARLSSLYKGWLTLRTNSMAMVGLTILVLLVFTAVFAPVLAPHDPFSQDLASRLQPIGTGGHLLGTDSLGRDILSRLIYGARITLYIVALVALIAPVAGLLVGTVAGYAGGWTDVVLMRITDIFLAFPRLVLALAFVAALGAGIENAVLAISLTAWPPYARMSRAETLTIRSTDYINAIRLQGAGPLRIITRHIWPLCISSLIVRVTLDMAGIILAAAGLGFLGLGAQPPSPEWGAMISEGRRFILDHWWVATVPGLAIFTVSLAFNLLGDGLRDALDPKDDGQ</sequence>
<dbReference type="GO" id="GO:0015031">
    <property type="term" value="P:protein transport"/>
    <property type="evidence" value="ECO:0007669"/>
    <property type="project" value="UniProtKB-KW"/>
</dbReference>
<proteinExistence type="inferred from homology"/>
<dbReference type="Proteomes" id="UP000193778">
    <property type="component" value="Unassembled WGS sequence"/>
</dbReference>
<dbReference type="PROSITE" id="PS50928">
    <property type="entry name" value="ABC_TM1"/>
    <property type="match status" value="1"/>
</dbReference>
<keyword evidence="3" id="KW-1003">Cell membrane</keyword>
<evidence type="ECO:0000256" key="7">
    <source>
        <dbReference type="ARBA" id="ARBA00022989"/>
    </source>
</evidence>
<dbReference type="SUPFAM" id="SSF161098">
    <property type="entry name" value="MetI-like"/>
    <property type="match status" value="1"/>
</dbReference>
<accession>A0A1X7ACU6</accession>
<keyword evidence="8 9" id="KW-0472">Membrane</keyword>
<reference evidence="12" key="1">
    <citation type="submission" date="2017-03" db="EMBL/GenBank/DDBJ databases">
        <authorList>
            <person name="Rodrigo-Torres L."/>
            <person name="Arahal R.D."/>
            <person name="Lucena T."/>
        </authorList>
    </citation>
    <scope>NUCLEOTIDE SEQUENCE [LARGE SCALE GENOMIC DNA]</scope>
    <source>
        <strain evidence="12">CECT 8411</strain>
    </source>
</reference>
<dbReference type="AlphaFoldDB" id="A0A1X7ACU6"/>